<reference evidence="2" key="1">
    <citation type="journal article" date="2021" name="PeerJ">
        <title>Extensive microbial diversity within the chicken gut microbiome revealed by metagenomics and culture.</title>
        <authorList>
            <person name="Gilroy R."/>
            <person name="Ravi A."/>
            <person name="Getino M."/>
            <person name="Pursley I."/>
            <person name="Horton D.L."/>
            <person name="Alikhan N.F."/>
            <person name="Baker D."/>
            <person name="Gharbi K."/>
            <person name="Hall N."/>
            <person name="Watson M."/>
            <person name="Adriaenssens E.M."/>
            <person name="Foster-Nyarko E."/>
            <person name="Jarju S."/>
            <person name="Secka A."/>
            <person name="Antonio M."/>
            <person name="Oren A."/>
            <person name="Chaudhuri R.R."/>
            <person name="La Ragione R."/>
            <person name="Hildebrand F."/>
            <person name="Pallen M.J."/>
        </authorList>
    </citation>
    <scope>NUCLEOTIDE SEQUENCE</scope>
    <source>
        <strain evidence="2">ChiHecec2B26-12326</strain>
    </source>
</reference>
<sequence length="252" mass="28877">MGLEKQDRIDRYIREEMTSAEREAFERDLKADQALSGLYEESRLIAHAIRDVAADRELMAIMRNASADEIRSVIGKERRSRQRWLWWAIGSVAALLLVAVVMRITLYTSSSSSQMDTLYQAYYEPFRMRPGLSRGASGEADALKEKAYGLYMAGDYASAAELYDRLSPDAETLFYAALCYLEREKPEQAIVRLETLVEMGDQTPYYQMGTWYWAMACLKAHQKAEAISLLRRIVAEDGFYADKAAELLRKMR</sequence>
<gene>
    <name evidence="2" type="ORF">H9848_08680</name>
</gene>
<proteinExistence type="predicted"/>
<keyword evidence="1" id="KW-1133">Transmembrane helix</keyword>
<dbReference type="Proteomes" id="UP000823847">
    <property type="component" value="Unassembled WGS sequence"/>
</dbReference>
<keyword evidence="1" id="KW-0812">Transmembrane</keyword>
<dbReference type="Gene3D" id="1.25.40.10">
    <property type="entry name" value="Tetratricopeptide repeat domain"/>
    <property type="match status" value="1"/>
</dbReference>
<dbReference type="SUPFAM" id="SSF48452">
    <property type="entry name" value="TPR-like"/>
    <property type="match status" value="1"/>
</dbReference>
<reference evidence="2" key="2">
    <citation type="submission" date="2021-04" db="EMBL/GenBank/DDBJ databases">
        <authorList>
            <person name="Gilroy R."/>
        </authorList>
    </citation>
    <scope>NUCLEOTIDE SEQUENCE</scope>
    <source>
        <strain evidence="2">ChiHecec2B26-12326</strain>
    </source>
</reference>
<dbReference type="Pfam" id="PF14559">
    <property type="entry name" value="TPR_19"/>
    <property type="match status" value="1"/>
</dbReference>
<comment type="caution">
    <text evidence="2">The sequence shown here is derived from an EMBL/GenBank/DDBJ whole genome shotgun (WGS) entry which is preliminary data.</text>
</comment>
<evidence type="ECO:0000256" key="1">
    <source>
        <dbReference type="SAM" id="Phobius"/>
    </source>
</evidence>
<protein>
    <submittedName>
        <fullName evidence="2">Tetratricopeptide repeat protein</fullName>
    </submittedName>
</protein>
<dbReference type="AlphaFoldDB" id="A0A9D1XS04"/>
<dbReference type="EMBL" id="DXEN01000065">
    <property type="protein sequence ID" value="HIX86662.1"/>
    <property type="molecule type" value="Genomic_DNA"/>
</dbReference>
<name>A0A9D1XS04_9BACT</name>
<evidence type="ECO:0000313" key="3">
    <source>
        <dbReference type="Proteomes" id="UP000823847"/>
    </source>
</evidence>
<organism evidence="2 3">
    <name type="scientific">Candidatus Parabacteroides intestinigallinarum</name>
    <dbReference type="NCBI Taxonomy" id="2838722"/>
    <lineage>
        <taxon>Bacteria</taxon>
        <taxon>Pseudomonadati</taxon>
        <taxon>Bacteroidota</taxon>
        <taxon>Bacteroidia</taxon>
        <taxon>Bacteroidales</taxon>
        <taxon>Tannerellaceae</taxon>
        <taxon>Parabacteroides</taxon>
    </lineage>
</organism>
<evidence type="ECO:0000313" key="2">
    <source>
        <dbReference type="EMBL" id="HIX86662.1"/>
    </source>
</evidence>
<accession>A0A9D1XS04</accession>
<dbReference type="InterPro" id="IPR011990">
    <property type="entry name" value="TPR-like_helical_dom_sf"/>
</dbReference>
<feature type="transmembrane region" description="Helical" evidence="1">
    <location>
        <begin position="84"/>
        <end position="106"/>
    </location>
</feature>
<keyword evidence="1" id="KW-0472">Membrane</keyword>